<evidence type="ECO:0000259" key="7">
    <source>
        <dbReference type="Pfam" id="PF08281"/>
    </source>
</evidence>
<feature type="domain" description="RNA polymerase sigma-70 region 2" evidence="6">
    <location>
        <begin position="55"/>
        <end position="122"/>
    </location>
</feature>
<organism evidence="8 9">
    <name type="scientific">Actinoallomurus spadix</name>
    <dbReference type="NCBI Taxonomy" id="79912"/>
    <lineage>
        <taxon>Bacteria</taxon>
        <taxon>Bacillati</taxon>
        <taxon>Actinomycetota</taxon>
        <taxon>Actinomycetes</taxon>
        <taxon>Streptosporangiales</taxon>
        <taxon>Thermomonosporaceae</taxon>
        <taxon>Actinoallomurus</taxon>
    </lineage>
</organism>
<dbReference type="InterPro" id="IPR007627">
    <property type="entry name" value="RNA_pol_sigma70_r2"/>
</dbReference>
<name>A0ABN0VVT2_9ACTN</name>
<feature type="region of interest" description="Disordered" evidence="5">
    <location>
        <begin position="1"/>
        <end position="29"/>
    </location>
</feature>
<protein>
    <submittedName>
        <fullName evidence="8">Sigma-70 family RNA polymerase sigma factor</fullName>
    </submittedName>
</protein>
<dbReference type="NCBIfam" id="NF007228">
    <property type="entry name" value="PRK09646.1"/>
    <property type="match status" value="1"/>
</dbReference>
<keyword evidence="2" id="KW-0805">Transcription regulation</keyword>
<keyword evidence="9" id="KW-1185">Reference proteome</keyword>
<sequence length="213" mass="23768">MATGSYDPARTMVGRAGMPNIRRGMSGQREKRRKTRLDALLGQVAAGDTAAFEELYDETIASVYGLAVRVLRDPAQAEEIAQEVMVEVWRKAGRYDPARGGAMGWIMTLAQRRAVDRVRAEQSAAERDDLAARREPPAAPDGVAELVLDRLDRRRVRDCLDHLTAPQLQSITLAYYDGYTYREVAERTDTPLSTVKARMRDGMIRLRDCLGVA</sequence>
<evidence type="ECO:0000256" key="3">
    <source>
        <dbReference type="ARBA" id="ARBA00023082"/>
    </source>
</evidence>
<comment type="caution">
    <text evidence="8">The sequence shown here is derived from an EMBL/GenBank/DDBJ whole genome shotgun (WGS) entry which is preliminary data.</text>
</comment>
<dbReference type="InterPro" id="IPR013249">
    <property type="entry name" value="RNA_pol_sigma70_r4_t2"/>
</dbReference>
<dbReference type="PANTHER" id="PTHR43133">
    <property type="entry name" value="RNA POLYMERASE ECF-TYPE SIGMA FACTO"/>
    <property type="match status" value="1"/>
</dbReference>
<comment type="similarity">
    <text evidence="1">Belongs to the sigma-70 factor family. ECF subfamily.</text>
</comment>
<dbReference type="PANTHER" id="PTHR43133:SF66">
    <property type="entry name" value="ECF RNA POLYMERASE SIGMA FACTOR SIGK"/>
    <property type="match status" value="1"/>
</dbReference>
<evidence type="ECO:0000313" key="9">
    <source>
        <dbReference type="Proteomes" id="UP001501822"/>
    </source>
</evidence>
<dbReference type="SUPFAM" id="SSF88659">
    <property type="entry name" value="Sigma3 and sigma4 domains of RNA polymerase sigma factors"/>
    <property type="match status" value="1"/>
</dbReference>
<accession>A0ABN0VVT2</accession>
<evidence type="ECO:0000256" key="2">
    <source>
        <dbReference type="ARBA" id="ARBA00023015"/>
    </source>
</evidence>
<evidence type="ECO:0000256" key="1">
    <source>
        <dbReference type="ARBA" id="ARBA00010641"/>
    </source>
</evidence>
<evidence type="ECO:0000256" key="4">
    <source>
        <dbReference type="ARBA" id="ARBA00023163"/>
    </source>
</evidence>
<dbReference type="EMBL" id="BAAABM010000007">
    <property type="protein sequence ID" value="GAA0318586.1"/>
    <property type="molecule type" value="Genomic_DNA"/>
</dbReference>
<dbReference type="Pfam" id="PF04542">
    <property type="entry name" value="Sigma70_r2"/>
    <property type="match status" value="1"/>
</dbReference>
<reference evidence="8 9" key="1">
    <citation type="journal article" date="2019" name="Int. J. Syst. Evol. Microbiol.">
        <title>The Global Catalogue of Microorganisms (GCM) 10K type strain sequencing project: providing services to taxonomists for standard genome sequencing and annotation.</title>
        <authorList>
            <consortium name="The Broad Institute Genomics Platform"/>
            <consortium name="The Broad Institute Genome Sequencing Center for Infectious Disease"/>
            <person name="Wu L."/>
            <person name="Ma J."/>
        </authorList>
    </citation>
    <scope>NUCLEOTIDE SEQUENCE [LARGE SCALE GENOMIC DNA]</scope>
    <source>
        <strain evidence="8 9">JCM 3146</strain>
    </source>
</reference>
<feature type="domain" description="RNA polymerase sigma factor 70 region 4 type 2" evidence="7">
    <location>
        <begin position="154"/>
        <end position="205"/>
    </location>
</feature>
<dbReference type="Gene3D" id="1.10.1740.10">
    <property type="match status" value="1"/>
</dbReference>
<dbReference type="InterPro" id="IPR013324">
    <property type="entry name" value="RNA_pol_sigma_r3/r4-like"/>
</dbReference>
<proteinExistence type="inferred from homology"/>
<gene>
    <name evidence="8" type="ORF">GCM10010151_05550</name>
</gene>
<dbReference type="InterPro" id="IPR014284">
    <property type="entry name" value="RNA_pol_sigma-70_dom"/>
</dbReference>
<dbReference type="Pfam" id="PF08281">
    <property type="entry name" value="Sigma70_r4_2"/>
    <property type="match status" value="1"/>
</dbReference>
<dbReference type="Gene3D" id="1.10.10.10">
    <property type="entry name" value="Winged helix-like DNA-binding domain superfamily/Winged helix DNA-binding domain"/>
    <property type="match status" value="1"/>
</dbReference>
<evidence type="ECO:0000256" key="5">
    <source>
        <dbReference type="SAM" id="MobiDB-lite"/>
    </source>
</evidence>
<keyword evidence="3" id="KW-0731">Sigma factor</keyword>
<dbReference type="InterPro" id="IPR013325">
    <property type="entry name" value="RNA_pol_sigma_r2"/>
</dbReference>
<dbReference type="NCBIfam" id="TIGR02937">
    <property type="entry name" value="sigma70-ECF"/>
    <property type="match status" value="1"/>
</dbReference>
<dbReference type="InterPro" id="IPR039425">
    <property type="entry name" value="RNA_pol_sigma-70-like"/>
</dbReference>
<dbReference type="InterPro" id="IPR036388">
    <property type="entry name" value="WH-like_DNA-bd_sf"/>
</dbReference>
<dbReference type="Proteomes" id="UP001501822">
    <property type="component" value="Unassembled WGS sequence"/>
</dbReference>
<dbReference type="SUPFAM" id="SSF88946">
    <property type="entry name" value="Sigma2 domain of RNA polymerase sigma factors"/>
    <property type="match status" value="1"/>
</dbReference>
<evidence type="ECO:0000313" key="8">
    <source>
        <dbReference type="EMBL" id="GAA0318586.1"/>
    </source>
</evidence>
<evidence type="ECO:0000259" key="6">
    <source>
        <dbReference type="Pfam" id="PF04542"/>
    </source>
</evidence>
<keyword evidence="4" id="KW-0804">Transcription</keyword>